<dbReference type="EMBL" id="FRCZ01000004">
    <property type="protein sequence ID" value="SHN15748.1"/>
    <property type="molecule type" value="Genomic_DNA"/>
</dbReference>
<dbReference type="Gene3D" id="3.40.366.10">
    <property type="entry name" value="Malonyl-Coenzyme A Acyl Carrier Protein, domain 2"/>
    <property type="match status" value="1"/>
</dbReference>
<keyword evidence="8" id="KW-1185">Reference proteome</keyword>
<dbReference type="InterPro" id="IPR004410">
    <property type="entry name" value="Malonyl_CoA-ACP_transAc_FabD"/>
</dbReference>
<proteinExistence type="inferred from homology"/>
<dbReference type="AlphaFoldDB" id="A0A1M7PFD2"/>
<dbReference type="InterPro" id="IPR014043">
    <property type="entry name" value="Acyl_transferase_dom"/>
</dbReference>
<dbReference type="SUPFAM" id="SSF55048">
    <property type="entry name" value="Probable ACP-binding domain of malonyl-CoA ACP transacylase"/>
    <property type="match status" value="1"/>
</dbReference>
<dbReference type="PIRSF" id="PIRSF000446">
    <property type="entry name" value="Mct"/>
    <property type="match status" value="1"/>
</dbReference>
<keyword evidence="1 4" id="KW-0808">Transferase</keyword>
<dbReference type="PANTHER" id="PTHR42681">
    <property type="entry name" value="MALONYL-COA-ACYL CARRIER PROTEIN TRANSACYLASE, MITOCHONDRIAL"/>
    <property type="match status" value="1"/>
</dbReference>
<keyword evidence="2 4" id="KW-0012">Acyltransferase</keyword>
<dbReference type="Proteomes" id="UP000184184">
    <property type="component" value="Unassembled WGS sequence"/>
</dbReference>
<dbReference type="NCBIfam" id="TIGR00128">
    <property type="entry name" value="fabD"/>
    <property type="match status" value="1"/>
</dbReference>
<dbReference type="EC" id="2.3.1.39" evidence="4"/>
<evidence type="ECO:0000256" key="4">
    <source>
        <dbReference type="PIRNR" id="PIRNR000446"/>
    </source>
</evidence>
<dbReference type="InterPro" id="IPR016035">
    <property type="entry name" value="Acyl_Trfase/lysoPLipase"/>
</dbReference>
<comment type="similarity">
    <text evidence="4">Belongs to the fabD family.</text>
</comment>
<dbReference type="InterPro" id="IPR001227">
    <property type="entry name" value="Ac_transferase_dom_sf"/>
</dbReference>
<dbReference type="SMART" id="SM00827">
    <property type="entry name" value="PKS_AT"/>
    <property type="match status" value="1"/>
</dbReference>
<evidence type="ECO:0000256" key="5">
    <source>
        <dbReference type="PIRSR" id="PIRSR000446-1"/>
    </source>
</evidence>
<reference evidence="7 8" key="1">
    <citation type="submission" date="2016-11" db="EMBL/GenBank/DDBJ databases">
        <authorList>
            <person name="Jaros S."/>
            <person name="Januszkiewicz K."/>
            <person name="Wedrychowicz H."/>
        </authorList>
    </citation>
    <scope>NUCLEOTIDE SEQUENCE [LARGE SCALE GENOMIC DNA]</scope>
    <source>
        <strain evidence="7 8">CGMCC 1.10681</strain>
    </source>
</reference>
<accession>A0A1M7PFD2</accession>
<protein>
    <recommendedName>
        <fullName evidence="4">Malonyl CoA-acyl carrier protein transacylase</fullName>
        <ecNumber evidence="4">2.3.1.39</ecNumber>
    </recommendedName>
</protein>
<dbReference type="OrthoDB" id="9805460at2"/>
<evidence type="ECO:0000256" key="1">
    <source>
        <dbReference type="ARBA" id="ARBA00022679"/>
    </source>
</evidence>
<gene>
    <name evidence="7" type="ORF">SAMN05216179_2143</name>
</gene>
<evidence type="ECO:0000313" key="8">
    <source>
        <dbReference type="Proteomes" id="UP000184184"/>
    </source>
</evidence>
<feature type="domain" description="Malonyl-CoA:ACP transacylase (MAT)" evidence="6">
    <location>
        <begin position="7"/>
        <end position="303"/>
    </location>
</feature>
<name>A0A1M7PFD2_9BACI</name>
<feature type="active site" evidence="5">
    <location>
        <position position="202"/>
    </location>
</feature>
<dbReference type="GO" id="GO:0004314">
    <property type="term" value="F:[acyl-carrier-protein] S-malonyltransferase activity"/>
    <property type="evidence" value="ECO:0007669"/>
    <property type="project" value="UniProtKB-EC"/>
</dbReference>
<dbReference type="STRING" id="1027249.SAMN05216179_2143"/>
<evidence type="ECO:0000256" key="3">
    <source>
        <dbReference type="ARBA" id="ARBA00048462"/>
    </source>
</evidence>
<comment type="catalytic activity">
    <reaction evidence="3 4">
        <text>holo-[ACP] + malonyl-CoA = malonyl-[ACP] + CoA</text>
        <dbReference type="Rhea" id="RHEA:41792"/>
        <dbReference type="Rhea" id="RHEA-COMP:9623"/>
        <dbReference type="Rhea" id="RHEA-COMP:9685"/>
        <dbReference type="ChEBI" id="CHEBI:57287"/>
        <dbReference type="ChEBI" id="CHEBI:57384"/>
        <dbReference type="ChEBI" id="CHEBI:64479"/>
        <dbReference type="ChEBI" id="CHEBI:78449"/>
        <dbReference type="EC" id="2.3.1.39"/>
    </reaction>
</comment>
<dbReference type="InterPro" id="IPR016036">
    <property type="entry name" value="Malonyl_transacylase_ACP-bd"/>
</dbReference>
<dbReference type="PANTHER" id="PTHR42681:SF1">
    <property type="entry name" value="MALONYL-COA-ACYL CARRIER PROTEIN TRANSACYLASE, MITOCHONDRIAL"/>
    <property type="match status" value="1"/>
</dbReference>
<dbReference type="Gene3D" id="3.30.70.250">
    <property type="entry name" value="Malonyl-CoA ACP transacylase, ACP-binding"/>
    <property type="match status" value="1"/>
</dbReference>
<dbReference type="FunFam" id="3.30.70.250:FF:000001">
    <property type="entry name" value="Malonyl CoA-acyl carrier protein transacylase"/>
    <property type="match status" value="1"/>
</dbReference>
<dbReference type="GO" id="GO:0005829">
    <property type="term" value="C:cytosol"/>
    <property type="evidence" value="ECO:0007669"/>
    <property type="project" value="TreeGrafter"/>
</dbReference>
<evidence type="ECO:0000259" key="6">
    <source>
        <dbReference type="SMART" id="SM00827"/>
    </source>
</evidence>
<dbReference type="InterPro" id="IPR024925">
    <property type="entry name" value="Malonyl_CoA-ACP_transAc"/>
</dbReference>
<dbReference type="SUPFAM" id="SSF52151">
    <property type="entry name" value="FabD/lysophospholipase-like"/>
    <property type="match status" value="1"/>
</dbReference>
<dbReference type="InterPro" id="IPR050858">
    <property type="entry name" value="Mal-CoA-ACP_Trans/PKS_FabD"/>
</dbReference>
<feature type="active site" evidence="5">
    <location>
        <position position="91"/>
    </location>
</feature>
<evidence type="ECO:0000256" key="2">
    <source>
        <dbReference type="ARBA" id="ARBA00023315"/>
    </source>
</evidence>
<dbReference type="RefSeq" id="WP_073201845.1">
    <property type="nucleotide sequence ID" value="NZ_FRCZ01000004.1"/>
</dbReference>
<evidence type="ECO:0000313" key="7">
    <source>
        <dbReference type="EMBL" id="SHN15748.1"/>
    </source>
</evidence>
<organism evidence="7 8">
    <name type="scientific">Gracilibacillus kekensis</name>
    <dbReference type="NCBI Taxonomy" id="1027249"/>
    <lineage>
        <taxon>Bacteria</taxon>
        <taxon>Bacillati</taxon>
        <taxon>Bacillota</taxon>
        <taxon>Bacilli</taxon>
        <taxon>Bacillales</taxon>
        <taxon>Bacillaceae</taxon>
        <taxon>Gracilibacillus</taxon>
    </lineage>
</organism>
<dbReference type="GO" id="GO:0006633">
    <property type="term" value="P:fatty acid biosynthetic process"/>
    <property type="evidence" value="ECO:0007669"/>
    <property type="project" value="TreeGrafter"/>
</dbReference>
<sequence>MKNIAFIYPGQGSQAVEMGKDLYDQFDQVKELFETANEQLGYDLTSIMFDGPKEVLTKTENTQPALLLVSTAITNLLAENNIYPSITSGHSLGEYSALVAAKAISFQDAITLVHERGKLMENAYPEGKGSMAAVLGMDKETLSTELEKVRDELNEVIEIANINCPGQIVISGTKTAIDEAVDQLKSKGAKRVLPLPVSGPFHSSLMRPAAKDFEQLVQKMDWSNIDIPVYANVTAKKVTEAEVIKHLLVEQLYSPVRFEEIIEQLVEDELDAVVEVGSGKVLTGLVKKVNRRTKTFAVQDQASLEEFIQWAKEEK</sequence>
<dbReference type="Pfam" id="PF00698">
    <property type="entry name" value="Acyl_transf_1"/>
    <property type="match status" value="1"/>
</dbReference>